<reference evidence="2" key="1">
    <citation type="submission" date="2022-06" db="EMBL/GenBank/DDBJ databases">
        <title>WGS of actinobacteria.</title>
        <authorList>
            <person name="Thawai C."/>
        </authorList>
    </citation>
    <scope>NUCLEOTIDE SEQUENCE</scope>
    <source>
        <strain evidence="2">AA8</strain>
    </source>
</reference>
<dbReference type="Proteomes" id="UP001142374">
    <property type="component" value="Unassembled WGS sequence"/>
</dbReference>
<proteinExistence type="predicted"/>
<evidence type="ECO:0000313" key="3">
    <source>
        <dbReference type="Proteomes" id="UP001142374"/>
    </source>
</evidence>
<accession>A0A9X2LJI5</accession>
<dbReference type="PANTHER" id="PTHR43422">
    <property type="entry name" value="THIAMINE THIAZOLE SYNTHASE"/>
    <property type="match status" value="1"/>
</dbReference>
<protein>
    <submittedName>
        <fullName evidence="2">FAD-dependent monooxygenase</fullName>
    </submittedName>
</protein>
<feature type="region of interest" description="Disordered" evidence="1">
    <location>
        <begin position="1"/>
        <end position="26"/>
    </location>
</feature>
<keyword evidence="3" id="KW-1185">Reference proteome</keyword>
<keyword evidence="2" id="KW-0560">Oxidoreductase</keyword>
<feature type="compositionally biased region" description="Pro residues" evidence="1">
    <location>
        <begin position="1"/>
        <end position="11"/>
    </location>
</feature>
<name>A0A9X2LJI5_9ACTN</name>
<dbReference type="InterPro" id="IPR036188">
    <property type="entry name" value="FAD/NAD-bd_sf"/>
</dbReference>
<comment type="caution">
    <text evidence="2">The sequence shown here is derived from an EMBL/GenBank/DDBJ whole genome shotgun (WGS) entry which is preliminary data.</text>
</comment>
<dbReference type="EMBL" id="JANIID010000018">
    <property type="protein sequence ID" value="MCQ8772027.1"/>
    <property type="molecule type" value="Genomic_DNA"/>
</dbReference>
<dbReference type="Pfam" id="PF12831">
    <property type="entry name" value="FAD_oxidored"/>
    <property type="match status" value="1"/>
</dbReference>
<dbReference type="AlphaFoldDB" id="A0A9X2LJI5"/>
<dbReference type="RefSeq" id="WP_168091832.1">
    <property type="nucleotide sequence ID" value="NZ_JAATER010000041.1"/>
</dbReference>
<evidence type="ECO:0000313" key="2">
    <source>
        <dbReference type="EMBL" id="MCQ8772027.1"/>
    </source>
</evidence>
<dbReference type="PANTHER" id="PTHR43422:SF3">
    <property type="entry name" value="THIAMINE THIAZOLE SYNTHASE"/>
    <property type="match status" value="1"/>
</dbReference>
<dbReference type="Gene3D" id="3.50.50.60">
    <property type="entry name" value="FAD/NAD(P)-binding domain"/>
    <property type="match status" value="1"/>
</dbReference>
<sequence>MSAPTPSPSPSSPSSSSSGSSGGRTGRAVVLGAGMAGMLAAAALARHAGEVVIVERDRLPEGMEPRKGLPQARHAHLMMSGGARAVESLLPGTIEGWVRAGARRIPLGTGLVAMGPHGWYPRWPGTQFLMACTRDLLDMVVREQVLALPGVTLREETDALALLGKAQRVTGVKVRTAGGHSAEALEADLVVDASGRGSQAARRLTELGLHPAHEETVDTGMVYVTRIFRAPAGSERFPVVSVQADPHGRQPGQGATMVPVEGGRWLLTACGTRGGEPSREAGEFEPFVRSLRHPLIADLIADREPLTDVHLTRSTVNRRRYFERMPAWPEGFAVVGDAVATFNPVYGQGMSVAAHSAVAIRGLLAERGLGAPGLARSIQRAVGRAAGSPWDLATGEDINYPGAIGEQPPAAARLLRGYVQRLMRTATVNPVVMRSLFDVMTLSAPMSALVKPPVVLGVLRGPGREVRNEPSITAAELALCGLGPR</sequence>
<dbReference type="GO" id="GO:0004497">
    <property type="term" value="F:monooxygenase activity"/>
    <property type="evidence" value="ECO:0007669"/>
    <property type="project" value="UniProtKB-KW"/>
</dbReference>
<dbReference type="SUPFAM" id="SSF51905">
    <property type="entry name" value="FAD/NAD(P)-binding domain"/>
    <property type="match status" value="1"/>
</dbReference>
<evidence type="ECO:0000256" key="1">
    <source>
        <dbReference type="SAM" id="MobiDB-lite"/>
    </source>
</evidence>
<gene>
    <name evidence="2" type="ORF">NQU55_19960</name>
</gene>
<organism evidence="2 3">
    <name type="scientific">Streptomyces telluris</name>
    <dbReference type="NCBI Taxonomy" id="2720021"/>
    <lineage>
        <taxon>Bacteria</taxon>
        <taxon>Bacillati</taxon>
        <taxon>Actinomycetota</taxon>
        <taxon>Actinomycetes</taxon>
        <taxon>Kitasatosporales</taxon>
        <taxon>Streptomycetaceae</taxon>
        <taxon>Streptomyces</taxon>
    </lineage>
</organism>
<keyword evidence="2" id="KW-0503">Monooxygenase</keyword>